<proteinExistence type="predicted"/>
<keyword evidence="3" id="KW-1185">Reference proteome</keyword>
<evidence type="ECO:0000256" key="1">
    <source>
        <dbReference type="SAM" id="Phobius"/>
    </source>
</evidence>
<feature type="transmembrane region" description="Helical" evidence="1">
    <location>
        <begin position="67"/>
        <end position="85"/>
    </location>
</feature>
<gene>
    <name evidence="2" type="ORF">FH972_010669</name>
</gene>
<keyword evidence="1" id="KW-1133">Transmembrane helix</keyword>
<protein>
    <submittedName>
        <fullName evidence="2">Uncharacterized protein</fullName>
    </submittedName>
</protein>
<keyword evidence="1" id="KW-0812">Transmembrane</keyword>
<dbReference type="PANTHER" id="PTHR33430:SF1">
    <property type="entry name" value="PGG DOMAIN-CONTAINING PROTEIN"/>
    <property type="match status" value="1"/>
</dbReference>
<feature type="transmembrane region" description="Helical" evidence="1">
    <location>
        <begin position="166"/>
        <end position="191"/>
    </location>
</feature>
<dbReference type="AlphaFoldDB" id="A0A660KNY8"/>
<name>A0A660KNY8_9ROSI</name>
<dbReference type="EMBL" id="CM017324">
    <property type="protein sequence ID" value="KAE8038127.1"/>
    <property type="molecule type" value="Genomic_DNA"/>
</dbReference>
<dbReference type="OrthoDB" id="666653at2759"/>
<feature type="transmembrane region" description="Helical" evidence="1">
    <location>
        <begin position="110"/>
        <end position="130"/>
    </location>
</feature>
<evidence type="ECO:0000313" key="3">
    <source>
        <dbReference type="Proteomes" id="UP000327013"/>
    </source>
</evidence>
<evidence type="ECO:0000313" key="2">
    <source>
        <dbReference type="EMBL" id="KAE8038127.1"/>
    </source>
</evidence>
<organism evidence="2 3">
    <name type="scientific">Carpinus fangiana</name>
    <dbReference type="NCBI Taxonomy" id="176857"/>
    <lineage>
        <taxon>Eukaryota</taxon>
        <taxon>Viridiplantae</taxon>
        <taxon>Streptophyta</taxon>
        <taxon>Embryophyta</taxon>
        <taxon>Tracheophyta</taxon>
        <taxon>Spermatophyta</taxon>
        <taxon>Magnoliopsida</taxon>
        <taxon>eudicotyledons</taxon>
        <taxon>Gunneridae</taxon>
        <taxon>Pentapetalae</taxon>
        <taxon>rosids</taxon>
        <taxon>fabids</taxon>
        <taxon>Fagales</taxon>
        <taxon>Betulaceae</taxon>
        <taxon>Carpinus</taxon>
    </lineage>
</organism>
<accession>A0A660KNY8</accession>
<dbReference type="PANTHER" id="PTHR33430">
    <property type="entry name" value="MATERNAL EFFECT EMBRYO ARREST PROTEIN"/>
    <property type="match status" value="1"/>
</dbReference>
<keyword evidence="1" id="KW-0472">Membrane</keyword>
<feature type="transmembrane region" description="Helical" evidence="1">
    <location>
        <begin position="203"/>
        <end position="224"/>
    </location>
</feature>
<reference evidence="2 3" key="1">
    <citation type="submission" date="2019-06" db="EMBL/GenBank/DDBJ databases">
        <title>A chromosomal-level reference genome of Carpinus fangiana (Coryloideae, Betulaceae).</title>
        <authorList>
            <person name="Yang X."/>
            <person name="Wang Z."/>
            <person name="Zhang L."/>
            <person name="Hao G."/>
            <person name="Liu J."/>
            <person name="Yang Y."/>
        </authorList>
    </citation>
    <scope>NUCLEOTIDE SEQUENCE [LARGE SCALE GENOMIC DNA]</scope>
    <source>
        <strain evidence="2">Cfa_2016G</strain>
        <tissue evidence="2">Leaf</tissue>
    </source>
</reference>
<sequence>MAIREYENYDSGIPGWIEIVVTIREYENYESSITGKCASSYRKIDIGEDKADEEALLEIHLKALDDLVNVNSLFTIAVFVGLSYAHPGQLTSLDNRPECNADSDTAKRLVVYEVVSFSLFLLSCLIAKMLKVHFQIHRKYYFGKNDNDTATNSRGKNIFWPCYRRVMLLLSAGGSVLGCVFLTLSMVHVIQIRVGKLSCGSEYTVLAVAPLVTIVGIALCIYTCTMMEPIFASNAKLLAAMK</sequence>
<dbReference type="Proteomes" id="UP000327013">
    <property type="component" value="Chromosome 4"/>
</dbReference>